<dbReference type="InterPro" id="IPR004527">
    <property type="entry name" value="Glu-tRNA-ligase_bac/mito"/>
</dbReference>
<dbReference type="GO" id="GO:0004818">
    <property type="term" value="F:glutamate-tRNA ligase activity"/>
    <property type="evidence" value="ECO:0007669"/>
    <property type="project" value="UniProtKB-EC"/>
</dbReference>
<keyword evidence="6 9" id="KW-0648">Protein biosynthesis</keyword>
<dbReference type="GO" id="GO:0005524">
    <property type="term" value="F:ATP binding"/>
    <property type="evidence" value="ECO:0007669"/>
    <property type="project" value="UniProtKB-KW"/>
</dbReference>
<dbReference type="PRINTS" id="PR00987">
    <property type="entry name" value="TRNASYNTHGLU"/>
</dbReference>
<name>A0A1F7S131_9BACT</name>
<reference evidence="11 12" key="1">
    <citation type="journal article" date="2016" name="Nat. Commun.">
        <title>Thousands of microbial genomes shed light on interconnected biogeochemical processes in an aquifer system.</title>
        <authorList>
            <person name="Anantharaman K."/>
            <person name="Brown C.T."/>
            <person name="Hug L.A."/>
            <person name="Sharon I."/>
            <person name="Castelle C.J."/>
            <person name="Probst A.J."/>
            <person name="Thomas B.C."/>
            <person name="Singh A."/>
            <person name="Wilkins M.J."/>
            <person name="Karaoz U."/>
            <person name="Brodie E.L."/>
            <person name="Williams K.H."/>
            <person name="Hubbard S.S."/>
            <person name="Banfield J.F."/>
        </authorList>
    </citation>
    <scope>NUCLEOTIDE SEQUENCE [LARGE SCALE GENOMIC DNA]</scope>
</reference>
<dbReference type="FunFam" id="3.40.50.620:FF:000045">
    <property type="entry name" value="Glutamate--tRNA ligase, mitochondrial"/>
    <property type="match status" value="1"/>
</dbReference>
<dbReference type="SUPFAM" id="SSF52374">
    <property type="entry name" value="Nucleotidylyl transferase"/>
    <property type="match status" value="1"/>
</dbReference>
<evidence type="ECO:0000256" key="9">
    <source>
        <dbReference type="RuleBase" id="RU363037"/>
    </source>
</evidence>
<comment type="similarity">
    <text evidence="1">Belongs to the class-I aminoacyl-tRNA synthetase family. Glutamate--tRNA ligase type 1 subfamily.</text>
</comment>
<dbReference type="GO" id="GO:0005829">
    <property type="term" value="C:cytosol"/>
    <property type="evidence" value="ECO:0007669"/>
    <property type="project" value="TreeGrafter"/>
</dbReference>
<dbReference type="Pfam" id="PF00749">
    <property type="entry name" value="tRNA-synt_1c"/>
    <property type="match status" value="1"/>
</dbReference>
<dbReference type="CDD" id="cd00808">
    <property type="entry name" value="GluRS_core"/>
    <property type="match status" value="1"/>
</dbReference>
<evidence type="ECO:0000313" key="12">
    <source>
        <dbReference type="Proteomes" id="UP000178435"/>
    </source>
</evidence>
<dbReference type="EC" id="6.1.1.17" evidence="2"/>
<gene>
    <name evidence="11" type="ORF">A2149_04455</name>
</gene>
<dbReference type="GO" id="GO:0000049">
    <property type="term" value="F:tRNA binding"/>
    <property type="evidence" value="ECO:0007669"/>
    <property type="project" value="InterPro"/>
</dbReference>
<dbReference type="InterPro" id="IPR033910">
    <property type="entry name" value="GluRS_core"/>
</dbReference>
<evidence type="ECO:0000256" key="1">
    <source>
        <dbReference type="ARBA" id="ARBA00007894"/>
    </source>
</evidence>
<dbReference type="PROSITE" id="PS00178">
    <property type="entry name" value="AA_TRNA_LIGASE_I"/>
    <property type="match status" value="1"/>
</dbReference>
<dbReference type="InterPro" id="IPR020058">
    <property type="entry name" value="Glu/Gln-tRNA-synth_Ib_cat-dom"/>
</dbReference>
<dbReference type="InterPro" id="IPR000924">
    <property type="entry name" value="Glu/Gln-tRNA-synth"/>
</dbReference>
<evidence type="ECO:0000313" key="11">
    <source>
        <dbReference type="EMBL" id="OGL47525.1"/>
    </source>
</evidence>
<dbReference type="InterPro" id="IPR014729">
    <property type="entry name" value="Rossmann-like_a/b/a_fold"/>
</dbReference>
<accession>A0A1F7S131</accession>
<dbReference type="PANTHER" id="PTHR43311:SF2">
    <property type="entry name" value="GLUTAMATE--TRNA LIGASE, MITOCHONDRIAL-RELATED"/>
    <property type="match status" value="1"/>
</dbReference>
<dbReference type="EMBL" id="MGDF01000010">
    <property type="protein sequence ID" value="OGL47525.1"/>
    <property type="molecule type" value="Genomic_DNA"/>
</dbReference>
<protein>
    <recommendedName>
        <fullName evidence="2">glutamate--tRNA ligase</fullName>
        <ecNumber evidence="2">6.1.1.17</ecNumber>
    </recommendedName>
    <alternativeName>
        <fullName evidence="8">Glutamyl-tRNA synthetase</fullName>
    </alternativeName>
</protein>
<sequence length="435" mass="50056">MINPLVRARFAPSPTGMLHIGNVRTALFNFLFARNQNGKFILRIDDTDLERSSKDYEHNIVEDLKWLNLYWDEGTDKGGDFGPYRQSERLETYNIYIQKLLKEEKSYFCFCSDEELKERKRKLVEKGLTPKYDGRCRNLTDDEKQRLINEGKKPAIRFSVGTSELIIQDIIKGEVRFSPEVFGDFVIQRSEGIPSYNFATVIDDALMKISHVIRGEDHLSNTPKQVMLYQALSLPMPQFAHLPMIMGKGRSLLSKRLGGTSISSFRKMGYLPQALLNYLALLGWSFEDGKEKAPMEELVKNFSLERVSKSPSVFDIDKLNWLNGCYIREMSSESFYEACSPYLEDSESFKTLIKGKPKEKILRLIDGLKANTNHFSEILKHLDFLFMDDIALTGDGVVTVQSDTAKSVVKTFYRKLRELKSDEELNYKNIMTSVK</sequence>
<dbReference type="InterPro" id="IPR008925">
    <property type="entry name" value="aa_tRNA-synth_I_cd-bd_sf"/>
</dbReference>
<keyword evidence="7 9" id="KW-0030">Aminoacyl-tRNA synthetase</keyword>
<dbReference type="GO" id="GO:0008270">
    <property type="term" value="F:zinc ion binding"/>
    <property type="evidence" value="ECO:0007669"/>
    <property type="project" value="InterPro"/>
</dbReference>
<dbReference type="InterPro" id="IPR001412">
    <property type="entry name" value="aa-tRNA-synth_I_CS"/>
</dbReference>
<keyword evidence="3 9" id="KW-0436">Ligase</keyword>
<dbReference type="Proteomes" id="UP000178435">
    <property type="component" value="Unassembled WGS sequence"/>
</dbReference>
<dbReference type="InterPro" id="IPR049940">
    <property type="entry name" value="GluQ/Sye"/>
</dbReference>
<evidence type="ECO:0000259" key="10">
    <source>
        <dbReference type="Pfam" id="PF00749"/>
    </source>
</evidence>
<comment type="caution">
    <text evidence="11">The sequence shown here is derived from an EMBL/GenBank/DDBJ whole genome shotgun (WGS) entry which is preliminary data.</text>
</comment>
<feature type="domain" description="Glutamyl/glutaminyl-tRNA synthetase class Ib catalytic" evidence="10">
    <location>
        <begin position="6"/>
        <end position="321"/>
    </location>
</feature>
<keyword evidence="5 9" id="KW-0067">ATP-binding</keyword>
<evidence type="ECO:0000256" key="6">
    <source>
        <dbReference type="ARBA" id="ARBA00022917"/>
    </source>
</evidence>
<evidence type="ECO:0000256" key="5">
    <source>
        <dbReference type="ARBA" id="ARBA00022840"/>
    </source>
</evidence>
<evidence type="ECO:0000256" key="2">
    <source>
        <dbReference type="ARBA" id="ARBA00012835"/>
    </source>
</evidence>
<dbReference type="PANTHER" id="PTHR43311">
    <property type="entry name" value="GLUTAMATE--TRNA LIGASE"/>
    <property type="match status" value="1"/>
</dbReference>
<keyword evidence="4 9" id="KW-0547">Nucleotide-binding</keyword>
<dbReference type="Gene3D" id="3.40.50.620">
    <property type="entry name" value="HUPs"/>
    <property type="match status" value="1"/>
</dbReference>
<evidence type="ECO:0000256" key="4">
    <source>
        <dbReference type="ARBA" id="ARBA00022741"/>
    </source>
</evidence>
<dbReference type="HAMAP" id="MF_00022">
    <property type="entry name" value="Glu_tRNA_synth_type1"/>
    <property type="match status" value="1"/>
</dbReference>
<dbReference type="NCBIfam" id="TIGR00464">
    <property type="entry name" value="gltX_bact"/>
    <property type="match status" value="1"/>
</dbReference>
<dbReference type="GO" id="GO:0006424">
    <property type="term" value="P:glutamyl-tRNA aminoacylation"/>
    <property type="evidence" value="ECO:0007669"/>
    <property type="project" value="InterPro"/>
</dbReference>
<organism evidence="11 12">
    <name type="scientific">Candidatus Schekmanbacteria bacterium RBG_16_38_11</name>
    <dbReference type="NCBI Taxonomy" id="1817880"/>
    <lineage>
        <taxon>Bacteria</taxon>
        <taxon>Candidatus Schekmaniibacteriota</taxon>
    </lineage>
</organism>
<dbReference type="SUPFAM" id="SSF48163">
    <property type="entry name" value="An anticodon-binding domain of class I aminoacyl-tRNA synthetases"/>
    <property type="match status" value="1"/>
</dbReference>
<dbReference type="AlphaFoldDB" id="A0A1F7S131"/>
<feature type="non-terminal residue" evidence="11">
    <location>
        <position position="435"/>
    </location>
</feature>
<proteinExistence type="inferred from homology"/>
<evidence type="ECO:0000256" key="7">
    <source>
        <dbReference type="ARBA" id="ARBA00023146"/>
    </source>
</evidence>
<evidence type="ECO:0000256" key="8">
    <source>
        <dbReference type="ARBA" id="ARBA00030865"/>
    </source>
</evidence>
<evidence type="ECO:0000256" key="3">
    <source>
        <dbReference type="ARBA" id="ARBA00022598"/>
    </source>
</evidence>